<dbReference type="VEuPathDB" id="VectorBase:AMEC021305"/>
<evidence type="ECO:0000313" key="3">
    <source>
        <dbReference type="Proteomes" id="UP000075902"/>
    </source>
</evidence>
<feature type="compositionally biased region" description="Low complexity" evidence="1">
    <location>
        <begin position="1"/>
        <end position="35"/>
    </location>
</feature>
<evidence type="ECO:0000313" key="2">
    <source>
        <dbReference type="EnsemblMetazoa" id="AMEC021305-PA"/>
    </source>
</evidence>
<accession>A0A182UJ32</accession>
<evidence type="ECO:0000256" key="1">
    <source>
        <dbReference type="SAM" id="MobiDB-lite"/>
    </source>
</evidence>
<reference evidence="3" key="1">
    <citation type="submission" date="2014-01" db="EMBL/GenBank/DDBJ databases">
        <title>The Genome Sequence of Anopheles melas CM1001059_A (V2).</title>
        <authorList>
            <consortium name="The Broad Institute Genomics Platform"/>
            <person name="Neafsey D.E."/>
            <person name="Besansky N."/>
            <person name="Howell P."/>
            <person name="Walton C."/>
            <person name="Young S.K."/>
            <person name="Zeng Q."/>
            <person name="Gargeya S."/>
            <person name="Fitzgerald M."/>
            <person name="Haas B."/>
            <person name="Abouelleil A."/>
            <person name="Allen A.W."/>
            <person name="Alvarado L."/>
            <person name="Arachchi H.M."/>
            <person name="Berlin A.M."/>
            <person name="Chapman S.B."/>
            <person name="Gainer-Dewar J."/>
            <person name="Goldberg J."/>
            <person name="Griggs A."/>
            <person name="Gujja S."/>
            <person name="Hansen M."/>
            <person name="Howarth C."/>
            <person name="Imamovic A."/>
            <person name="Ireland A."/>
            <person name="Larimer J."/>
            <person name="McCowan C."/>
            <person name="Murphy C."/>
            <person name="Pearson M."/>
            <person name="Poon T.W."/>
            <person name="Priest M."/>
            <person name="Roberts A."/>
            <person name="Saif S."/>
            <person name="Shea T."/>
            <person name="Sisk P."/>
            <person name="Sykes S."/>
            <person name="Wortman J."/>
            <person name="Nusbaum C."/>
            <person name="Birren B."/>
        </authorList>
    </citation>
    <scope>NUCLEOTIDE SEQUENCE [LARGE SCALE GENOMIC DNA]</scope>
    <source>
        <strain evidence="3">CM1001059</strain>
    </source>
</reference>
<feature type="compositionally biased region" description="Polar residues" evidence="1">
    <location>
        <begin position="70"/>
        <end position="90"/>
    </location>
</feature>
<protein>
    <submittedName>
        <fullName evidence="2">Uncharacterized protein</fullName>
    </submittedName>
</protein>
<name>A0A182UJ32_9DIPT</name>
<keyword evidence="3" id="KW-1185">Reference proteome</keyword>
<sequence length="109" mass="11513">MSTSTRAPASTATTSTTTTTTTTTTTPRAILSASSDSDEASGGGSNDGSAADPSYSSYYQKAYAIHSNPRRNGNNRYNSLTRTAAASPTNHHSKRPHFERIDPAKQVES</sequence>
<organism evidence="2 3">
    <name type="scientific">Anopheles melas</name>
    <dbReference type="NCBI Taxonomy" id="34690"/>
    <lineage>
        <taxon>Eukaryota</taxon>
        <taxon>Metazoa</taxon>
        <taxon>Ecdysozoa</taxon>
        <taxon>Arthropoda</taxon>
        <taxon>Hexapoda</taxon>
        <taxon>Insecta</taxon>
        <taxon>Pterygota</taxon>
        <taxon>Neoptera</taxon>
        <taxon>Endopterygota</taxon>
        <taxon>Diptera</taxon>
        <taxon>Nematocera</taxon>
        <taxon>Culicoidea</taxon>
        <taxon>Culicidae</taxon>
        <taxon>Anophelinae</taxon>
        <taxon>Anopheles</taxon>
    </lineage>
</organism>
<reference evidence="2" key="2">
    <citation type="submission" date="2020-05" db="UniProtKB">
        <authorList>
            <consortium name="EnsemblMetazoa"/>
        </authorList>
    </citation>
    <scope>IDENTIFICATION</scope>
    <source>
        <strain evidence="2">CM1001059</strain>
    </source>
</reference>
<dbReference type="AlphaFoldDB" id="A0A182UJ32"/>
<proteinExistence type="predicted"/>
<dbReference type="EnsemblMetazoa" id="AMEC021305-RA">
    <property type="protein sequence ID" value="AMEC021305-PA"/>
    <property type="gene ID" value="AMEC021305"/>
</dbReference>
<feature type="region of interest" description="Disordered" evidence="1">
    <location>
        <begin position="1"/>
        <end position="109"/>
    </location>
</feature>
<dbReference type="Proteomes" id="UP000075902">
    <property type="component" value="Unassembled WGS sequence"/>
</dbReference>
<feature type="compositionally biased region" description="Basic and acidic residues" evidence="1">
    <location>
        <begin position="96"/>
        <end position="109"/>
    </location>
</feature>